<dbReference type="RefSeq" id="WP_015261964.1">
    <property type="nucleotide sequence ID" value="NC_019903.1"/>
</dbReference>
<dbReference type="eggNOG" id="COG1396">
    <property type="taxonomic scope" value="Bacteria"/>
</dbReference>
<keyword evidence="4" id="KW-1185">Reference proteome</keyword>
<dbReference type="GO" id="GO:0003677">
    <property type="term" value="F:DNA binding"/>
    <property type="evidence" value="ECO:0007669"/>
    <property type="project" value="UniProtKB-KW"/>
</dbReference>
<dbReference type="SUPFAM" id="SSF47413">
    <property type="entry name" value="lambda repressor-like DNA-binding domains"/>
    <property type="match status" value="1"/>
</dbReference>
<name>L0F8I9_DESDL</name>
<reference evidence="4" key="1">
    <citation type="submission" date="2012-02" db="EMBL/GenBank/DDBJ databases">
        <title>Complete sequence of Desulfitobacterium dichloroeliminans LMG P-21439.</title>
        <authorList>
            <person name="Lucas S."/>
            <person name="Han J."/>
            <person name="Lapidus A."/>
            <person name="Cheng J.-F."/>
            <person name="Goodwin L."/>
            <person name="Pitluck S."/>
            <person name="Peters L."/>
            <person name="Ovchinnikova G."/>
            <person name="Teshima H."/>
            <person name="Detter J.C."/>
            <person name="Han C."/>
            <person name="Tapia R."/>
            <person name="Land M."/>
            <person name="Hauser L."/>
            <person name="Kyrpides N."/>
            <person name="Ivanova N."/>
            <person name="Pagani I."/>
            <person name="Kruse T."/>
            <person name="de Vos W.M."/>
            <person name="Boon N."/>
            <person name="Smidt H."/>
            <person name="Woyke T."/>
        </authorList>
    </citation>
    <scope>NUCLEOTIDE SEQUENCE [LARGE SCALE GENOMIC DNA]</scope>
    <source>
        <strain evidence="4">LMG P-21439 / DCA1</strain>
    </source>
</reference>
<sequence>MEQIAREIGNNLKRYRLLRGYTQEKLAEEILVSVGYISQLENGLKTPSVQMIAKISEVLGLTGALMLSDNNEIDGELKELVQILMSKDPEDVRFIKNFALLYFAR</sequence>
<dbReference type="CDD" id="cd00093">
    <property type="entry name" value="HTH_XRE"/>
    <property type="match status" value="1"/>
</dbReference>
<keyword evidence="1" id="KW-0238">DNA-binding</keyword>
<dbReference type="HOGENOM" id="CLU_066192_17_5_9"/>
<dbReference type="GO" id="GO:0005829">
    <property type="term" value="C:cytosol"/>
    <property type="evidence" value="ECO:0007669"/>
    <property type="project" value="TreeGrafter"/>
</dbReference>
<dbReference type="InterPro" id="IPR010982">
    <property type="entry name" value="Lambda_DNA-bd_dom_sf"/>
</dbReference>
<protein>
    <submittedName>
        <fullName evidence="3">Putative transcriptional regulator</fullName>
    </submittedName>
</protein>
<dbReference type="EMBL" id="CP003344">
    <property type="protein sequence ID" value="AGA68971.1"/>
    <property type="molecule type" value="Genomic_DNA"/>
</dbReference>
<dbReference type="SMART" id="SM00530">
    <property type="entry name" value="HTH_XRE"/>
    <property type="match status" value="1"/>
</dbReference>
<dbReference type="Proteomes" id="UP000010797">
    <property type="component" value="Chromosome"/>
</dbReference>
<gene>
    <name evidence="3" type="ordered locus">Desdi_1476</name>
</gene>
<evidence type="ECO:0000313" key="4">
    <source>
        <dbReference type="Proteomes" id="UP000010797"/>
    </source>
</evidence>
<dbReference type="InterPro" id="IPR001387">
    <property type="entry name" value="Cro/C1-type_HTH"/>
</dbReference>
<dbReference type="InterPro" id="IPR050807">
    <property type="entry name" value="TransReg_Diox_bact_type"/>
</dbReference>
<dbReference type="Pfam" id="PF01381">
    <property type="entry name" value="HTH_3"/>
    <property type="match status" value="1"/>
</dbReference>
<accession>L0F8I9</accession>
<dbReference type="KEGG" id="ddl:Desdi_1476"/>
<dbReference type="Gene3D" id="1.10.260.40">
    <property type="entry name" value="lambda repressor-like DNA-binding domains"/>
    <property type="match status" value="1"/>
</dbReference>
<evidence type="ECO:0000259" key="2">
    <source>
        <dbReference type="PROSITE" id="PS50943"/>
    </source>
</evidence>
<dbReference type="PROSITE" id="PS50943">
    <property type="entry name" value="HTH_CROC1"/>
    <property type="match status" value="1"/>
</dbReference>
<dbReference type="AlphaFoldDB" id="L0F8I9"/>
<dbReference type="GO" id="GO:0003700">
    <property type="term" value="F:DNA-binding transcription factor activity"/>
    <property type="evidence" value="ECO:0007669"/>
    <property type="project" value="TreeGrafter"/>
</dbReference>
<dbReference type="OrthoDB" id="371153at2"/>
<evidence type="ECO:0000256" key="1">
    <source>
        <dbReference type="ARBA" id="ARBA00023125"/>
    </source>
</evidence>
<proteinExistence type="predicted"/>
<dbReference type="PANTHER" id="PTHR46797">
    <property type="entry name" value="HTH-TYPE TRANSCRIPTIONAL REGULATOR"/>
    <property type="match status" value="1"/>
</dbReference>
<organism evidence="3 4">
    <name type="scientific">Desulfitobacterium dichloroeliminans (strain LMG P-21439 / DCA1)</name>
    <dbReference type="NCBI Taxonomy" id="871963"/>
    <lineage>
        <taxon>Bacteria</taxon>
        <taxon>Bacillati</taxon>
        <taxon>Bacillota</taxon>
        <taxon>Clostridia</taxon>
        <taxon>Eubacteriales</taxon>
        <taxon>Desulfitobacteriaceae</taxon>
        <taxon>Desulfitobacterium</taxon>
    </lineage>
</organism>
<feature type="domain" description="HTH cro/C1-type" evidence="2">
    <location>
        <begin position="12"/>
        <end position="65"/>
    </location>
</feature>
<evidence type="ECO:0000313" key="3">
    <source>
        <dbReference type="EMBL" id="AGA68971.1"/>
    </source>
</evidence>
<dbReference type="PANTHER" id="PTHR46797:SF1">
    <property type="entry name" value="METHYLPHOSPHONATE SYNTHASE"/>
    <property type="match status" value="1"/>
</dbReference>